<proteinExistence type="inferred from homology"/>
<evidence type="ECO:0000313" key="8">
    <source>
        <dbReference type="EMBL" id="MDC0722138.1"/>
    </source>
</evidence>
<comment type="caution">
    <text evidence="8">The sequence shown here is derived from an EMBL/GenBank/DDBJ whole genome shotgun (WGS) entry which is preliminary data.</text>
</comment>
<dbReference type="RefSeq" id="WP_272090634.1">
    <property type="nucleotide sequence ID" value="NZ_JAQNDL010000003.1"/>
</dbReference>
<dbReference type="EMBL" id="JAQNDL010000003">
    <property type="protein sequence ID" value="MDC0722138.1"/>
    <property type="molecule type" value="Genomic_DNA"/>
</dbReference>
<keyword evidence="4" id="KW-0378">Hydrolase</keyword>
<keyword evidence="3" id="KW-0645">Protease</keyword>
<dbReference type="Pfam" id="PF17676">
    <property type="entry name" value="Peptidase_S66C"/>
    <property type="match status" value="1"/>
</dbReference>
<protein>
    <submittedName>
        <fullName evidence="8">LD-carboxypeptidase</fullName>
    </submittedName>
</protein>
<evidence type="ECO:0000259" key="6">
    <source>
        <dbReference type="Pfam" id="PF02016"/>
    </source>
</evidence>
<dbReference type="InterPro" id="IPR040921">
    <property type="entry name" value="Peptidase_S66C"/>
</dbReference>
<dbReference type="InterPro" id="IPR027478">
    <property type="entry name" value="LdcA_N"/>
</dbReference>
<reference evidence="8 9" key="1">
    <citation type="submission" date="2022-11" db="EMBL/GenBank/DDBJ databases">
        <title>Minimal conservation of predation-associated metabolite biosynthetic gene clusters underscores biosynthetic potential of Myxococcota including descriptions for ten novel species: Archangium lansinium sp. nov., Myxococcus landrumus sp. nov., Nannocystis bai.</title>
        <authorList>
            <person name="Ahearne A."/>
            <person name="Stevens C."/>
            <person name="Dowd S."/>
        </authorList>
    </citation>
    <scope>NUCLEOTIDE SEQUENCE [LARGE SCALE GENOMIC DNA]</scope>
    <source>
        <strain evidence="8 9">BB15-2</strain>
    </source>
</reference>
<evidence type="ECO:0000256" key="5">
    <source>
        <dbReference type="ARBA" id="ARBA00022825"/>
    </source>
</evidence>
<dbReference type="CDD" id="cd07025">
    <property type="entry name" value="Peptidase_S66"/>
    <property type="match status" value="1"/>
</dbReference>
<dbReference type="Pfam" id="PF02016">
    <property type="entry name" value="Peptidase_S66"/>
    <property type="match status" value="1"/>
</dbReference>
<dbReference type="SUPFAM" id="SSF52317">
    <property type="entry name" value="Class I glutamine amidotransferase-like"/>
    <property type="match status" value="1"/>
</dbReference>
<comment type="similarity">
    <text evidence="1">Belongs to the peptidase S66 family.</text>
</comment>
<dbReference type="PANTHER" id="PTHR30237:SF2">
    <property type="entry name" value="MUREIN TETRAPEPTIDE CARBOXYPEPTIDASE"/>
    <property type="match status" value="1"/>
</dbReference>
<dbReference type="InterPro" id="IPR003507">
    <property type="entry name" value="S66_fam"/>
</dbReference>
<keyword evidence="9" id="KW-1185">Reference proteome</keyword>
<keyword evidence="2" id="KW-0121">Carboxypeptidase</keyword>
<dbReference type="SUPFAM" id="SSF141986">
    <property type="entry name" value="LD-carboxypeptidase A C-terminal domain-like"/>
    <property type="match status" value="1"/>
</dbReference>
<dbReference type="Proteomes" id="UP001221686">
    <property type="component" value="Unassembled WGS sequence"/>
</dbReference>
<dbReference type="InterPro" id="IPR040449">
    <property type="entry name" value="Peptidase_S66_N"/>
</dbReference>
<dbReference type="InterPro" id="IPR029062">
    <property type="entry name" value="Class_I_gatase-like"/>
</dbReference>
<dbReference type="Gene3D" id="3.40.50.10740">
    <property type="entry name" value="Class I glutamine amidotransferase-like"/>
    <property type="match status" value="1"/>
</dbReference>
<evidence type="ECO:0000256" key="2">
    <source>
        <dbReference type="ARBA" id="ARBA00022645"/>
    </source>
</evidence>
<name>A0ABT5E8E4_9BACT</name>
<dbReference type="Gene3D" id="3.50.30.60">
    <property type="entry name" value="LD-carboxypeptidase A C-terminal domain-like"/>
    <property type="match status" value="1"/>
</dbReference>
<sequence length="311" mass="31996">MKAALVRPPPSGPAGRVVVVAPSGPAPEPRLADGLAVLRALGIGEISLAANLGVKTGYFAGEDAVRRDALQAALDDPEVTAIVCARGGYGLTRLLPLLRAERFQAAPKLLVGFSDATALLCWGLRAGVCGVHGPVVTQLSSLPPADAGRLAALLRGELPAALTGDEGVGEARVAAPLVPANLEVLRSLIGTPWLPALAGTIVALEEIGERPYRIDRALTQLITSGAFAGVRGFAIGQLYACDEPASGNPHSPDARTVVRERLQSLGVPLVFGLPFGHQPHEHAALPCGSRVELDPGRATLSLLEPVAARAG</sequence>
<evidence type="ECO:0000256" key="1">
    <source>
        <dbReference type="ARBA" id="ARBA00010233"/>
    </source>
</evidence>
<dbReference type="PANTHER" id="PTHR30237">
    <property type="entry name" value="MURAMOYLTETRAPEPTIDE CARBOXYPEPTIDASE"/>
    <property type="match status" value="1"/>
</dbReference>
<feature type="domain" description="LD-carboxypeptidase N-terminal" evidence="6">
    <location>
        <begin position="17"/>
        <end position="133"/>
    </location>
</feature>
<dbReference type="InterPro" id="IPR027461">
    <property type="entry name" value="Carboxypeptidase_A_C_sf"/>
</dbReference>
<gene>
    <name evidence="8" type="ORF">POL25_34875</name>
</gene>
<accession>A0ABT5E8E4</accession>
<organism evidence="8 9">
    <name type="scientific">Nannocystis bainbridge</name>
    <dbReference type="NCBI Taxonomy" id="2995303"/>
    <lineage>
        <taxon>Bacteria</taxon>
        <taxon>Pseudomonadati</taxon>
        <taxon>Myxococcota</taxon>
        <taxon>Polyangia</taxon>
        <taxon>Nannocystales</taxon>
        <taxon>Nannocystaceae</taxon>
        <taxon>Nannocystis</taxon>
    </lineage>
</organism>
<evidence type="ECO:0000256" key="4">
    <source>
        <dbReference type="ARBA" id="ARBA00022801"/>
    </source>
</evidence>
<keyword evidence="5" id="KW-0720">Serine protease</keyword>
<evidence type="ECO:0000259" key="7">
    <source>
        <dbReference type="Pfam" id="PF17676"/>
    </source>
</evidence>
<evidence type="ECO:0000313" key="9">
    <source>
        <dbReference type="Proteomes" id="UP001221686"/>
    </source>
</evidence>
<dbReference type="PIRSF" id="PIRSF028757">
    <property type="entry name" value="LD-carboxypeptidase"/>
    <property type="match status" value="1"/>
</dbReference>
<evidence type="ECO:0000256" key="3">
    <source>
        <dbReference type="ARBA" id="ARBA00022670"/>
    </source>
</evidence>
<feature type="domain" description="LD-carboxypeptidase C-terminal" evidence="7">
    <location>
        <begin position="176"/>
        <end position="293"/>
    </location>
</feature>